<sequence>MDTGCAKDPKGRVSENATNQKLRAFSAQVDTGCAKDPKGRVSENATNQKLGASDLMQSDRITLQ</sequence>
<reference evidence="2 3" key="1">
    <citation type="submission" date="2018-08" db="EMBL/GenBank/DDBJ databases">
        <title>Complete genome sequencing of Blastochloris tepida GI.</title>
        <authorList>
            <person name="Tsukatani Y."/>
            <person name="Mori H."/>
        </authorList>
    </citation>
    <scope>NUCLEOTIDE SEQUENCE [LARGE SCALE GENOMIC DNA]</scope>
    <source>
        <strain evidence="2 3">GI</strain>
    </source>
</reference>
<dbReference type="Proteomes" id="UP000266934">
    <property type="component" value="Chromosome"/>
</dbReference>
<dbReference type="KEGG" id="blag:BLTE_01040"/>
<gene>
    <name evidence="2" type="ORF">BLTE_01040</name>
</gene>
<proteinExistence type="predicted"/>
<feature type="compositionally biased region" description="Polar residues" evidence="1">
    <location>
        <begin position="43"/>
        <end position="64"/>
    </location>
</feature>
<dbReference type="EMBL" id="AP018907">
    <property type="protein sequence ID" value="BBF91419.1"/>
    <property type="molecule type" value="Genomic_DNA"/>
</dbReference>
<organism evidence="2 3">
    <name type="scientific">Blastochloris tepida</name>
    <dbReference type="NCBI Taxonomy" id="2233851"/>
    <lineage>
        <taxon>Bacteria</taxon>
        <taxon>Pseudomonadati</taxon>
        <taxon>Pseudomonadota</taxon>
        <taxon>Alphaproteobacteria</taxon>
        <taxon>Hyphomicrobiales</taxon>
        <taxon>Blastochloridaceae</taxon>
        <taxon>Blastochloris</taxon>
    </lineage>
</organism>
<feature type="compositionally biased region" description="Basic and acidic residues" evidence="1">
    <location>
        <begin position="1"/>
        <end position="13"/>
    </location>
</feature>
<protein>
    <submittedName>
        <fullName evidence="2">Uncharacterized protein</fullName>
    </submittedName>
</protein>
<name>A0A348FVT6_9HYPH</name>
<feature type="region of interest" description="Disordered" evidence="1">
    <location>
        <begin position="1"/>
        <end position="64"/>
    </location>
</feature>
<accession>A0A348FVT6</accession>
<evidence type="ECO:0000313" key="3">
    <source>
        <dbReference type="Proteomes" id="UP000266934"/>
    </source>
</evidence>
<dbReference type="AlphaFoldDB" id="A0A348FVT6"/>
<keyword evidence="3" id="KW-1185">Reference proteome</keyword>
<evidence type="ECO:0000313" key="2">
    <source>
        <dbReference type="EMBL" id="BBF91419.1"/>
    </source>
</evidence>
<evidence type="ECO:0000256" key="1">
    <source>
        <dbReference type="SAM" id="MobiDB-lite"/>
    </source>
</evidence>